<dbReference type="AlphaFoldDB" id="A0A7S4A266"/>
<feature type="compositionally biased region" description="Pro residues" evidence="1">
    <location>
        <begin position="150"/>
        <end position="171"/>
    </location>
</feature>
<protein>
    <submittedName>
        <fullName evidence="2">Uncharacterized protein</fullName>
    </submittedName>
</protein>
<feature type="region of interest" description="Disordered" evidence="1">
    <location>
        <begin position="1"/>
        <end position="33"/>
    </location>
</feature>
<feature type="compositionally biased region" description="Basic residues" evidence="1">
    <location>
        <begin position="23"/>
        <end position="33"/>
    </location>
</feature>
<evidence type="ECO:0000256" key="1">
    <source>
        <dbReference type="SAM" id="MobiDB-lite"/>
    </source>
</evidence>
<name>A0A7S4A266_9STRA</name>
<organism evidence="2">
    <name type="scientific">Pelagomonas calceolata</name>
    <dbReference type="NCBI Taxonomy" id="35677"/>
    <lineage>
        <taxon>Eukaryota</taxon>
        <taxon>Sar</taxon>
        <taxon>Stramenopiles</taxon>
        <taxon>Ochrophyta</taxon>
        <taxon>Pelagophyceae</taxon>
        <taxon>Pelagomonadales</taxon>
        <taxon>Pelagomonadaceae</taxon>
        <taxon>Pelagomonas</taxon>
    </lineage>
</organism>
<evidence type="ECO:0000313" key="2">
    <source>
        <dbReference type="EMBL" id="CAE0701312.1"/>
    </source>
</evidence>
<gene>
    <name evidence="2" type="ORF">PCAL00307_LOCUS16748</name>
</gene>
<sequence>MFRGRGNIPHGPGRGNAVGGRGRGGRGRGRGHGQRRRLRVKCEICWRCGGAKERLPGCGGEYCRSCGDRANAVIASDLRRRQRRRRELTELLPEVFRAYRAPPDVVGVVLRFVGYDLPGTARPPDRDNRLEPFLQVERIYSDTPYGSDNPPAPVLLPAPPAPPGPAPPHNT</sequence>
<feature type="region of interest" description="Disordered" evidence="1">
    <location>
        <begin position="140"/>
        <end position="171"/>
    </location>
</feature>
<proteinExistence type="predicted"/>
<feature type="compositionally biased region" description="Gly residues" evidence="1">
    <location>
        <begin position="12"/>
        <end position="22"/>
    </location>
</feature>
<accession>A0A7S4A266</accession>
<reference evidence="2" key="1">
    <citation type="submission" date="2021-01" db="EMBL/GenBank/DDBJ databases">
        <authorList>
            <person name="Corre E."/>
            <person name="Pelletier E."/>
            <person name="Niang G."/>
            <person name="Scheremetjew M."/>
            <person name="Finn R."/>
            <person name="Kale V."/>
            <person name="Holt S."/>
            <person name="Cochrane G."/>
            <person name="Meng A."/>
            <person name="Brown T."/>
            <person name="Cohen L."/>
        </authorList>
    </citation>
    <scope>NUCLEOTIDE SEQUENCE</scope>
    <source>
        <strain evidence="2">CCMP1756</strain>
    </source>
</reference>
<dbReference type="EMBL" id="HBIW01019459">
    <property type="protein sequence ID" value="CAE0701312.1"/>
    <property type="molecule type" value="Transcribed_RNA"/>
</dbReference>